<feature type="compositionally biased region" description="Basic and acidic residues" evidence="1">
    <location>
        <begin position="241"/>
        <end position="268"/>
    </location>
</feature>
<dbReference type="Proteomes" id="UP001149165">
    <property type="component" value="Unassembled WGS sequence"/>
</dbReference>
<feature type="compositionally biased region" description="Acidic residues" evidence="1">
    <location>
        <begin position="482"/>
        <end position="491"/>
    </location>
</feature>
<feature type="compositionally biased region" description="Basic and acidic residues" evidence="1">
    <location>
        <begin position="19"/>
        <end position="41"/>
    </location>
</feature>
<feature type="compositionally biased region" description="Acidic residues" evidence="1">
    <location>
        <begin position="553"/>
        <end position="562"/>
    </location>
</feature>
<gene>
    <name evidence="3" type="ORF">N7456_005203</name>
</gene>
<name>A0A9W9FY44_9EURO</name>
<evidence type="ECO:0000259" key="2">
    <source>
        <dbReference type="Pfam" id="PF26118"/>
    </source>
</evidence>
<organism evidence="3 4">
    <name type="scientific">Penicillium angulare</name>
    <dbReference type="NCBI Taxonomy" id="116970"/>
    <lineage>
        <taxon>Eukaryota</taxon>
        <taxon>Fungi</taxon>
        <taxon>Dikarya</taxon>
        <taxon>Ascomycota</taxon>
        <taxon>Pezizomycotina</taxon>
        <taxon>Eurotiomycetes</taxon>
        <taxon>Eurotiomycetidae</taxon>
        <taxon>Eurotiales</taxon>
        <taxon>Aspergillaceae</taxon>
        <taxon>Penicillium</taxon>
    </lineage>
</organism>
<sequence length="894" mass="105401">MSRRAAPPGYFDEDDYELDREKYTRSRRPERSYEEEVEYRGRRSVPPVEEMERMQIRERSPREFVRETFFEPPHKTKPPVRMRRSVEEVALPEPDDDYPPPRPRRSRRRPREIEEDMIIDEREVRERRRYRPREVDEEPIMDERDRRGGRKPRLQRELEEDEMVIRRGGRVPQFGYDGDSEPRPRERRFSDVRDEVFVRSSDPRRKPRRRGVGFEDDLIDDREERPRRSRRGVEPPSLRSMSKEDERVMRWKDRPSPREVEQEEELRVRAMRHRSRRSPREAQFDRAPPGAWPEEREEDEKIEVEEVESRIPSTSGKEGTEIEEEIDVQRERHERDRRRSANSDEMIAHESRRRPSVPERDLSPEPTRGPPMRHRRVQEYDNIRPPRAPSPETASSRAGFDEIQINHKSQRHGHRSEENIAYKRYDDEGSVSPTSCGSAGFRNPWRTDERRSRKARSLGREGKSVIEEGSRGRMRRGPPREVEEEVEENEEKDVTEIRERRSKIRPMADDIKRDSIDEWSVVHAPSKEEAIEMTGGLDVVEVAPRDASSAQESETESEEEIEVDRSRRVMPEVSKERRDERWTEITKDLVVREAIERLGYEFEETRMFYYIFSHLEPDGIDELVEISDDIRQARRRRIREMHRERATIPARSASLVDQAFEHSNINDVVSGSDTSVHSCRRQPFATSTVRNRKTRRVQVRLTSGTGSCDYKAISIFPALVGSDLPTDSTTHPGIWWFFNLTWGRGIVNPWHKAIFPDPDIPTKPVADSSNLICLRNDLRAAYFQGNIAFRPVCMSKSKTKLEIDFHWLAKEDHTPFSRCRLTDFSRSTKGQDSVVRNQGIPKLCLDAEASKLSGRDKETEALKWAEGLAFEDDGDEYDPLFLLNESTWERVNEE</sequence>
<feature type="compositionally biased region" description="Basic and acidic residues" evidence="1">
    <location>
        <begin position="415"/>
        <end position="427"/>
    </location>
</feature>
<evidence type="ECO:0000313" key="4">
    <source>
        <dbReference type="Proteomes" id="UP001149165"/>
    </source>
</evidence>
<dbReference type="Pfam" id="PF26118">
    <property type="entry name" value="DUF8035"/>
    <property type="match status" value="1"/>
</dbReference>
<keyword evidence="4" id="KW-1185">Reference proteome</keyword>
<dbReference type="InterPro" id="IPR058348">
    <property type="entry name" value="DUF8035"/>
</dbReference>
<feature type="compositionally biased region" description="Acidic residues" evidence="1">
    <location>
        <begin position="295"/>
        <end position="306"/>
    </location>
</feature>
<feature type="region of interest" description="Disordered" evidence="1">
    <location>
        <begin position="1"/>
        <end position="495"/>
    </location>
</feature>
<reference evidence="3" key="2">
    <citation type="journal article" date="2023" name="IMA Fungus">
        <title>Comparative genomic study of the Penicillium genus elucidates a diverse pangenome and 15 lateral gene transfer events.</title>
        <authorList>
            <person name="Petersen C."/>
            <person name="Sorensen T."/>
            <person name="Nielsen M.R."/>
            <person name="Sondergaard T.E."/>
            <person name="Sorensen J.L."/>
            <person name="Fitzpatrick D.A."/>
            <person name="Frisvad J.C."/>
            <person name="Nielsen K.L."/>
        </authorList>
    </citation>
    <scope>NUCLEOTIDE SEQUENCE</scope>
    <source>
        <strain evidence="3">IBT 30069</strain>
    </source>
</reference>
<feature type="compositionally biased region" description="Basic and acidic residues" evidence="1">
    <location>
        <begin position="458"/>
        <end position="471"/>
    </location>
</feature>
<evidence type="ECO:0000313" key="3">
    <source>
        <dbReference type="EMBL" id="KAJ5108528.1"/>
    </source>
</evidence>
<evidence type="ECO:0000256" key="1">
    <source>
        <dbReference type="SAM" id="MobiDB-lite"/>
    </source>
</evidence>
<dbReference type="AlphaFoldDB" id="A0A9W9FY44"/>
<proteinExistence type="predicted"/>
<feature type="compositionally biased region" description="Basic and acidic residues" evidence="1">
    <location>
        <begin position="50"/>
        <end position="74"/>
    </location>
</feature>
<feature type="domain" description="DUF8035" evidence="2">
    <location>
        <begin position="579"/>
        <end position="633"/>
    </location>
</feature>
<feature type="region of interest" description="Disordered" evidence="1">
    <location>
        <begin position="546"/>
        <end position="565"/>
    </location>
</feature>
<dbReference type="EMBL" id="JAPQKH010000003">
    <property type="protein sequence ID" value="KAJ5108528.1"/>
    <property type="molecule type" value="Genomic_DNA"/>
</dbReference>
<feature type="compositionally biased region" description="Basic and acidic residues" evidence="1">
    <location>
        <begin position="180"/>
        <end position="204"/>
    </location>
</feature>
<feature type="compositionally biased region" description="Basic and acidic residues" evidence="1">
    <location>
        <begin position="327"/>
        <end position="350"/>
    </location>
</feature>
<comment type="caution">
    <text evidence="3">The sequence shown here is derived from an EMBL/GenBank/DDBJ whole genome shotgun (WGS) entry which is preliminary data.</text>
</comment>
<reference evidence="3" key="1">
    <citation type="submission" date="2022-11" db="EMBL/GenBank/DDBJ databases">
        <authorList>
            <person name="Petersen C."/>
        </authorList>
    </citation>
    <scope>NUCLEOTIDE SEQUENCE</scope>
    <source>
        <strain evidence="3">IBT 30069</strain>
    </source>
</reference>
<dbReference type="OrthoDB" id="5410752at2759"/>
<protein>
    <recommendedName>
        <fullName evidence="2">DUF8035 domain-containing protein</fullName>
    </recommendedName>
</protein>
<accession>A0A9W9FY44</accession>